<feature type="non-terminal residue" evidence="2">
    <location>
        <position position="66"/>
    </location>
</feature>
<evidence type="ECO:0000313" key="3">
    <source>
        <dbReference type="Proteomes" id="UP000308197"/>
    </source>
</evidence>
<dbReference type="Proteomes" id="UP000308197">
    <property type="component" value="Unassembled WGS sequence"/>
</dbReference>
<accession>A0A5C3NLX1</accession>
<feature type="region of interest" description="Disordered" evidence="1">
    <location>
        <begin position="43"/>
        <end position="66"/>
    </location>
</feature>
<sequence>DPAIGSLFARQGNWSYGRYSCGILARHTPPSEGHLAYLIRQASQPSAPSEPAGAHNGEAAADQVGS</sequence>
<dbReference type="InParanoid" id="A0A5C3NLX1"/>
<protein>
    <submittedName>
        <fullName evidence="2">Uncharacterized protein</fullName>
    </submittedName>
</protein>
<keyword evidence="3" id="KW-1185">Reference proteome</keyword>
<reference evidence="2 3" key="1">
    <citation type="journal article" date="2019" name="Nat. Ecol. Evol.">
        <title>Megaphylogeny resolves global patterns of mushroom evolution.</title>
        <authorList>
            <person name="Varga T."/>
            <person name="Krizsan K."/>
            <person name="Foldi C."/>
            <person name="Dima B."/>
            <person name="Sanchez-Garcia M."/>
            <person name="Sanchez-Ramirez S."/>
            <person name="Szollosi G.J."/>
            <person name="Szarkandi J.G."/>
            <person name="Papp V."/>
            <person name="Albert L."/>
            <person name="Andreopoulos W."/>
            <person name="Angelini C."/>
            <person name="Antonin V."/>
            <person name="Barry K.W."/>
            <person name="Bougher N.L."/>
            <person name="Buchanan P."/>
            <person name="Buyck B."/>
            <person name="Bense V."/>
            <person name="Catcheside P."/>
            <person name="Chovatia M."/>
            <person name="Cooper J."/>
            <person name="Damon W."/>
            <person name="Desjardin D."/>
            <person name="Finy P."/>
            <person name="Geml J."/>
            <person name="Haridas S."/>
            <person name="Hughes K."/>
            <person name="Justo A."/>
            <person name="Karasinski D."/>
            <person name="Kautmanova I."/>
            <person name="Kiss B."/>
            <person name="Kocsube S."/>
            <person name="Kotiranta H."/>
            <person name="LaButti K.M."/>
            <person name="Lechner B.E."/>
            <person name="Liimatainen K."/>
            <person name="Lipzen A."/>
            <person name="Lukacs Z."/>
            <person name="Mihaltcheva S."/>
            <person name="Morgado L.N."/>
            <person name="Niskanen T."/>
            <person name="Noordeloos M.E."/>
            <person name="Ohm R.A."/>
            <person name="Ortiz-Santana B."/>
            <person name="Ovrebo C."/>
            <person name="Racz N."/>
            <person name="Riley R."/>
            <person name="Savchenko A."/>
            <person name="Shiryaev A."/>
            <person name="Soop K."/>
            <person name="Spirin V."/>
            <person name="Szebenyi C."/>
            <person name="Tomsovsky M."/>
            <person name="Tulloss R.E."/>
            <person name="Uehling J."/>
            <person name="Grigoriev I.V."/>
            <person name="Vagvolgyi C."/>
            <person name="Papp T."/>
            <person name="Martin F.M."/>
            <person name="Miettinen O."/>
            <person name="Hibbett D.S."/>
            <person name="Nagy L.G."/>
        </authorList>
    </citation>
    <scope>NUCLEOTIDE SEQUENCE [LARGE SCALE GENOMIC DNA]</scope>
    <source>
        <strain evidence="2 3">HHB13444</strain>
    </source>
</reference>
<evidence type="ECO:0000313" key="2">
    <source>
        <dbReference type="EMBL" id="TFK77659.1"/>
    </source>
</evidence>
<evidence type="ECO:0000256" key="1">
    <source>
        <dbReference type="SAM" id="MobiDB-lite"/>
    </source>
</evidence>
<name>A0A5C3NLX1_9APHY</name>
<gene>
    <name evidence="2" type="ORF">K466DRAFT_593017</name>
</gene>
<dbReference type="EMBL" id="ML213335">
    <property type="protein sequence ID" value="TFK77659.1"/>
    <property type="molecule type" value="Genomic_DNA"/>
</dbReference>
<feature type="non-terminal residue" evidence="2">
    <location>
        <position position="1"/>
    </location>
</feature>
<dbReference type="AlphaFoldDB" id="A0A5C3NLX1"/>
<organism evidence="2 3">
    <name type="scientific">Polyporus arcularius HHB13444</name>
    <dbReference type="NCBI Taxonomy" id="1314778"/>
    <lineage>
        <taxon>Eukaryota</taxon>
        <taxon>Fungi</taxon>
        <taxon>Dikarya</taxon>
        <taxon>Basidiomycota</taxon>
        <taxon>Agaricomycotina</taxon>
        <taxon>Agaricomycetes</taxon>
        <taxon>Polyporales</taxon>
        <taxon>Polyporaceae</taxon>
        <taxon>Polyporus</taxon>
    </lineage>
</organism>
<proteinExistence type="predicted"/>